<dbReference type="EMBL" id="LT629799">
    <property type="protein sequence ID" value="SDU85700.1"/>
    <property type="molecule type" value="Genomic_DNA"/>
</dbReference>
<dbReference type="InterPro" id="IPR011044">
    <property type="entry name" value="Quino_amine_DH_bsu"/>
</dbReference>
<protein>
    <recommendedName>
        <fullName evidence="4">SbsA Ig-like domain-containing protein</fullName>
    </recommendedName>
</protein>
<keyword evidence="1" id="KW-0812">Transmembrane</keyword>
<dbReference type="RefSeq" id="WP_091073526.1">
    <property type="nucleotide sequence ID" value="NZ_LT629799.1"/>
</dbReference>
<keyword evidence="1" id="KW-1133">Transmembrane helix</keyword>
<evidence type="ECO:0000256" key="1">
    <source>
        <dbReference type="SAM" id="Phobius"/>
    </source>
</evidence>
<sequence length="478" mass="49394">MSSDALLASAPVLGPEVLEAPPPGRGPERSFRVLVTTVLVVLALLAAGLTAANALRGPRVVRSDVDPVRASAVAGQHWTLDLDQATVADRVEVALEPDVPVTSTVTGRRVDVRFERPLDLATTYTLWATLPGTGSHGVSHVVERLTTPTGEVFLLQRAGRAGDGGTDQVLRTDVASGRQESVFHARGVQEVASAAPYLAVVRADGANGRGALETVRLGPGAGGAPVPVASGSVLQQLRSSGAGGLFGYVSVAVGTDDPPQLHALDPATGRSGLVLGSDGQPIQAVDWRFVPGTSQMVVQTPDLLVWLVDPWNRTPVRPLGGHSYLVDFVPGTRQLLVEDRTRSVLDLATGQQHELTSPLAPAGQVVYQAWTLATPERTPVLLSGVDASGVTTSDLTLEVGDGGMGGRPVWEVPTGSTVVRTCLSPNGQLLELDVAPPGAAPDGYPIVPGSLGTAAVLVDLGSGRVSDPFPGGASTWCH</sequence>
<dbReference type="Proteomes" id="UP000198825">
    <property type="component" value="Chromosome I"/>
</dbReference>
<name>A0A1H2LXG3_9ACTN</name>
<organism evidence="2 3">
    <name type="scientific">Microlunatus sagamiharensis</name>
    <dbReference type="NCBI Taxonomy" id="546874"/>
    <lineage>
        <taxon>Bacteria</taxon>
        <taxon>Bacillati</taxon>
        <taxon>Actinomycetota</taxon>
        <taxon>Actinomycetes</taxon>
        <taxon>Propionibacteriales</taxon>
        <taxon>Propionibacteriaceae</taxon>
        <taxon>Microlunatus</taxon>
    </lineage>
</organism>
<reference evidence="3" key="1">
    <citation type="submission" date="2016-10" db="EMBL/GenBank/DDBJ databases">
        <authorList>
            <person name="Varghese N."/>
            <person name="Submissions S."/>
        </authorList>
    </citation>
    <scope>NUCLEOTIDE SEQUENCE [LARGE SCALE GENOMIC DNA]</scope>
    <source>
        <strain evidence="3">DSM 21743</strain>
    </source>
</reference>
<feature type="transmembrane region" description="Helical" evidence="1">
    <location>
        <begin position="31"/>
        <end position="52"/>
    </location>
</feature>
<keyword evidence="1" id="KW-0472">Membrane</keyword>
<accession>A0A1H2LXG3</accession>
<dbReference type="OrthoDB" id="5057864at2"/>
<keyword evidence="3" id="KW-1185">Reference proteome</keyword>
<dbReference type="STRING" id="546874.SAMN04488544_1039"/>
<gene>
    <name evidence="2" type="ORF">SAMN04488544_1039</name>
</gene>
<proteinExistence type="predicted"/>
<evidence type="ECO:0000313" key="3">
    <source>
        <dbReference type="Proteomes" id="UP000198825"/>
    </source>
</evidence>
<dbReference type="SUPFAM" id="SSF50969">
    <property type="entry name" value="YVTN repeat-like/Quinoprotein amine dehydrogenase"/>
    <property type="match status" value="1"/>
</dbReference>
<evidence type="ECO:0000313" key="2">
    <source>
        <dbReference type="EMBL" id="SDU85700.1"/>
    </source>
</evidence>
<evidence type="ECO:0008006" key="4">
    <source>
        <dbReference type="Google" id="ProtNLM"/>
    </source>
</evidence>
<dbReference type="AlphaFoldDB" id="A0A1H2LXG3"/>